<keyword evidence="1" id="KW-0053">Apoptosis</keyword>
<dbReference type="AlphaFoldDB" id="A0A5C6N519"/>
<accession>A0A5C6N519</accession>
<comment type="caution">
    <text evidence="3">The sequence shown here is derived from an EMBL/GenBank/DDBJ whole genome shotgun (WGS) entry which is preliminary data.</text>
</comment>
<keyword evidence="4" id="KW-1185">Reference proteome</keyword>
<evidence type="ECO:0000313" key="4">
    <source>
        <dbReference type="Proteomes" id="UP000324091"/>
    </source>
</evidence>
<gene>
    <name evidence="3" type="ORF">D4764_04G0009600</name>
</gene>
<feature type="region of interest" description="Disordered" evidence="2">
    <location>
        <begin position="126"/>
        <end position="196"/>
    </location>
</feature>
<evidence type="ECO:0000256" key="1">
    <source>
        <dbReference type="ARBA" id="ARBA00022703"/>
    </source>
</evidence>
<dbReference type="Proteomes" id="UP000324091">
    <property type="component" value="Chromosome 4"/>
</dbReference>
<evidence type="ECO:0000256" key="2">
    <source>
        <dbReference type="SAM" id="MobiDB-lite"/>
    </source>
</evidence>
<evidence type="ECO:0000313" key="3">
    <source>
        <dbReference type="EMBL" id="TWW62313.1"/>
    </source>
</evidence>
<feature type="compositionally biased region" description="Acidic residues" evidence="2">
    <location>
        <begin position="130"/>
        <end position="139"/>
    </location>
</feature>
<dbReference type="PANTHER" id="PTHR14965">
    <property type="entry name" value="SI:CH73-248E21.1"/>
    <property type="match status" value="1"/>
</dbReference>
<sequence>MEVQGENRKSVNGQLISVPHRDTIRLLEVYITRSLSLNDSEYDNKKSKRKEKWVTNPRRKRLHSSDPSIHIPELPNGIEIGPFSVFEPSSQQPEKTDQESQKTIRKSRKNKKSSFWKNLLGFFSPKNEEKSEEEDDPPEIPEVPQLGGSSDSVTTYVPNTPTVQQKKKLLRKKPMRRKFSKQRLSLTKHSRSGKDHAEITRVDSVISVEPTYSYYEKVTEELEKIVIEVQEKEQVEHLSDEELINRIIALTKEQGDAIDDKLKENPTLNSFFQRMSYSSFQELADAYLEKEASPTHNPPTVLPTAPELVKLAFTYDFTAKIARLSKQNVCHITGLGNRYLQERFEYKQLGAMQHKYTNTKRIMDNVRHPLHTVIHSQRSLISQRLRLPKFRTNRLGNSFIPRAIRLFNSSLGGRRANRRTGTTLQ</sequence>
<proteinExistence type="predicted"/>
<dbReference type="GO" id="GO:2001236">
    <property type="term" value="P:regulation of extrinsic apoptotic signaling pathway"/>
    <property type="evidence" value="ECO:0007669"/>
    <property type="project" value="TreeGrafter"/>
</dbReference>
<dbReference type="PANTHER" id="PTHR14965:SF9">
    <property type="entry name" value="APOPTOSIS FACILITATOR BCL-2-LIKE PROTEIN 14"/>
    <property type="match status" value="1"/>
</dbReference>
<dbReference type="EMBL" id="RHFK02000017">
    <property type="protein sequence ID" value="TWW62313.1"/>
    <property type="molecule type" value="Genomic_DNA"/>
</dbReference>
<name>A0A5C6N519_9TELE</name>
<feature type="compositionally biased region" description="Polar residues" evidence="2">
    <location>
        <begin position="147"/>
        <end position="164"/>
    </location>
</feature>
<feature type="compositionally biased region" description="Basic residues" evidence="2">
    <location>
        <begin position="165"/>
        <end position="191"/>
    </location>
</feature>
<organism evidence="3 4">
    <name type="scientific">Takifugu flavidus</name>
    <name type="common">sansaifugu</name>
    <dbReference type="NCBI Taxonomy" id="433684"/>
    <lineage>
        <taxon>Eukaryota</taxon>
        <taxon>Metazoa</taxon>
        <taxon>Chordata</taxon>
        <taxon>Craniata</taxon>
        <taxon>Vertebrata</taxon>
        <taxon>Euteleostomi</taxon>
        <taxon>Actinopterygii</taxon>
        <taxon>Neopterygii</taxon>
        <taxon>Teleostei</taxon>
        <taxon>Neoteleostei</taxon>
        <taxon>Acanthomorphata</taxon>
        <taxon>Eupercaria</taxon>
        <taxon>Tetraodontiformes</taxon>
        <taxon>Tetradontoidea</taxon>
        <taxon>Tetraodontidae</taxon>
        <taxon>Takifugu</taxon>
    </lineage>
</organism>
<dbReference type="GO" id="GO:0006915">
    <property type="term" value="P:apoptotic process"/>
    <property type="evidence" value="ECO:0007669"/>
    <property type="project" value="UniProtKB-KW"/>
</dbReference>
<feature type="compositionally biased region" description="Basic residues" evidence="2">
    <location>
        <begin position="46"/>
        <end position="62"/>
    </location>
</feature>
<reference evidence="3 4" key="1">
    <citation type="submission" date="2019-04" db="EMBL/GenBank/DDBJ databases">
        <title>Chromosome genome assembly for Takifugu flavidus.</title>
        <authorList>
            <person name="Xiao S."/>
        </authorList>
    </citation>
    <scope>NUCLEOTIDE SEQUENCE [LARGE SCALE GENOMIC DNA]</scope>
    <source>
        <strain evidence="3">HTHZ2018</strain>
        <tissue evidence="3">Muscle</tissue>
    </source>
</reference>
<feature type="region of interest" description="Disordered" evidence="2">
    <location>
        <begin position="41"/>
        <end position="110"/>
    </location>
</feature>
<protein>
    <recommendedName>
        <fullName evidence="5">Apoptosis facilitator</fullName>
    </recommendedName>
</protein>
<evidence type="ECO:0008006" key="5">
    <source>
        <dbReference type="Google" id="ProtNLM"/>
    </source>
</evidence>